<evidence type="ECO:0000313" key="2">
    <source>
        <dbReference type="Proteomes" id="UP000230407"/>
    </source>
</evidence>
<name>A0A2M8LZ56_9ACTN</name>
<gene>
    <name evidence="1" type="ORF">CUT44_13455</name>
</gene>
<comment type="caution">
    <text evidence="1">The sequence shown here is derived from an EMBL/GenBank/DDBJ whole genome shotgun (WGS) entry which is preliminary data.</text>
</comment>
<accession>A0A2M8LZ56</accession>
<dbReference type="SUPFAM" id="SSF54593">
    <property type="entry name" value="Glyoxalase/Bleomycin resistance protein/Dihydroxybiphenyl dioxygenase"/>
    <property type="match status" value="1"/>
</dbReference>
<dbReference type="RefSeq" id="WP_100202200.1">
    <property type="nucleotide sequence ID" value="NZ_PGGW01000045.1"/>
</dbReference>
<evidence type="ECO:0008006" key="3">
    <source>
        <dbReference type="Google" id="ProtNLM"/>
    </source>
</evidence>
<reference evidence="1 2" key="1">
    <citation type="submission" date="2017-11" db="EMBL/GenBank/DDBJ databases">
        <title>Streptomyces carmine sp. nov., a novel actinomycete isolated from Sophora alopecuroides in Xinjiang, China.</title>
        <authorList>
            <person name="Wang Y."/>
            <person name="Luo X."/>
            <person name="Wan C."/>
            <person name="Zhang L."/>
        </authorList>
    </citation>
    <scope>NUCLEOTIDE SEQUENCE [LARGE SCALE GENOMIC DNA]</scope>
    <source>
        <strain evidence="1 2">TRM SA0054</strain>
    </source>
</reference>
<dbReference type="AlphaFoldDB" id="A0A2M8LZ56"/>
<protein>
    <recommendedName>
        <fullName evidence="3">VOC family protein</fullName>
    </recommendedName>
</protein>
<proteinExistence type="predicted"/>
<sequence length="70" mass="7438">MSIKTVAHINLRGNAREALEFHRSVFGGDLVAVTCGGLRAVTEPEEAGRLSWGQVTSPAGFHLMAFDAPS</sequence>
<dbReference type="InterPro" id="IPR029068">
    <property type="entry name" value="Glyas_Bleomycin-R_OHBP_Dase"/>
</dbReference>
<keyword evidence="2" id="KW-1185">Reference proteome</keyword>
<evidence type="ECO:0000313" key="1">
    <source>
        <dbReference type="EMBL" id="PJE97253.1"/>
    </source>
</evidence>
<organism evidence="1 2">
    <name type="scientific">Streptomyces carminius</name>
    <dbReference type="NCBI Taxonomy" id="2665496"/>
    <lineage>
        <taxon>Bacteria</taxon>
        <taxon>Bacillati</taxon>
        <taxon>Actinomycetota</taxon>
        <taxon>Actinomycetes</taxon>
        <taxon>Kitasatosporales</taxon>
        <taxon>Streptomycetaceae</taxon>
        <taxon>Streptomyces</taxon>
    </lineage>
</organism>
<dbReference type="Gene3D" id="3.10.180.10">
    <property type="entry name" value="2,3-Dihydroxybiphenyl 1,2-Dioxygenase, domain 1"/>
    <property type="match status" value="1"/>
</dbReference>
<dbReference type="EMBL" id="PGGW01000045">
    <property type="protein sequence ID" value="PJE97253.1"/>
    <property type="molecule type" value="Genomic_DNA"/>
</dbReference>
<dbReference type="Proteomes" id="UP000230407">
    <property type="component" value="Unassembled WGS sequence"/>
</dbReference>